<feature type="transmembrane region" description="Helical" evidence="7">
    <location>
        <begin position="38"/>
        <end position="60"/>
    </location>
</feature>
<dbReference type="Pfam" id="PF02308">
    <property type="entry name" value="MgtC"/>
    <property type="match status" value="1"/>
</dbReference>
<dbReference type="OrthoDB" id="9811198at2"/>
<keyword evidence="6 7" id="KW-0472">Membrane</keyword>
<dbReference type="AlphaFoldDB" id="C6E796"/>
<evidence type="ECO:0000256" key="1">
    <source>
        <dbReference type="ARBA" id="ARBA00004651"/>
    </source>
</evidence>
<gene>
    <name evidence="9" type="ordered locus">GM21_1909</name>
</gene>
<evidence type="ECO:0000256" key="7">
    <source>
        <dbReference type="SAM" id="Phobius"/>
    </source>
</evidence>
<evidence type="ECO:0000256" key="3">
    <source>
        <dbReference type="ARBA" id="ARBA00022475"/>
    </source>
</evidence>
<dbReference type="eggNOG" id="COG1285">
    <property type="taxonomic scope" value="Bacteria"/>
</dbReference>
<feature type="transmembrane region" description="Helical" evidence="7">
    <location>
        <begin position="76"/>
        <end position="94"/>
    </location>
</feature>
<name>C6E796_GEOSM</name>
<reference evidence="9" key="1">
    <citation type="submission" date="2009-07" db="EMBL/GenBank/DDBJ databases">
        <title>Complete sequence of Geobacter sp. M21.</title>
        <authorList>
            <consortium name="US DOE Joint Genome Institute"/>
            <person name="Lucas S."/>
            <person name="Copeland A."/>
            <person name="Lapidus A."/>
            <person name="Glavina del Rio T."/>
            <person name="Dalin E."/>
            <person name="Tice H."/>
            <person name="Bruce D."/>
            <person name="Goodwin L."/>
            <person name="Pitluck S."/>
            <person name="Saunders E."/>
            <person name="Brettin T."/>
            <person name="Detter J.C."/>
            <person name="Han C."/>
            <person name="Larimer F."/>
            <person name="Land M."/>
            <person name="Hauser L."/>
            <person name="Kyrpides N."/>
            <person name="Ovchinnikova G."/>
            <person name="Lovley D."/>
        </authorList>
    </citation>
    <scope>NUCLEOTIDE SEQUENCE [LARGE SCALE GENOMIC DNA]</scope>
    <source>
        <strain evidence="9">M21</strain>
    </source>
</reference>
<sequence length="227" mass="24849">MGPELHLDLFARLLLASILGGLIGLEREVHGRPAGFRTHLLVSLGSCLFCLTSIEVYQIYGDFSGTVPVGIDPGRIAAQVVTGIGFLGAGAIIRERASIRGLTTAACLWVAAGLGIACGLGLFQMAVVVTAIALINLLLLKQVEKRLNRDIYVMVKVWGEDRPDFIQQVYQLLGTTGIERVEAKFERDLERKLMFIEFQMKRGKKVTSPELLARLSELQGVKRVSVD</sequence>
<dbReference type="PANTHER" id="PTHR33778:SF1">
    <property type="entry name" value="MAGNESIUM TRANSPORTER YHID-RELATED"/>
    <property type="match status" value="1"/>
</dbReference>
<dbReference type="PANTHER" id="PTHR33778">
    <property type="entry name" value="PROTEIN MGTC"/>
    <property type="match status" value="1"/>
</dbReference>
<accession>C6E796</accession>
<evidence type="ECO:0000256" key="6">
    <source>
        <dbReference type="ARBA" id="ARBA00023136"/>
    </source>
</evidence>
<dbReference type="KEGG" id="gem:GM21_1909"/>
<organism evidence="9">
    <name type="scientific">Geobacter sp. (strain M21)</name>
    <dbReference type="NCBI Taxonomy" id="443144"/>
    <lineage>
        <taxon>Bacteria</taxon>
        <taxon>Pseudomonadati</taxon>
        <taxon>Thermodesulfobacteriota</taxon>
        <taxon>Desulfuromonadia</taxon>
        <taxon>Geobacterales</taxon>
        <taxon>Geobacteraceae</taxon>
        <taxon>Geobacter</taxon>
    </lineage>
</organism>
<keyword evidence="5 7" id="KW-1133">Transmembrane helix</keyword>
<keyword evidence="4 7" id="KW-0812">Transmembrane</keyword>
<proteinExistence type="inferred from homology"/>
<dbReference type="InterPro" id="IPR049177">
    <property type="entry name" value="MgtC_SapB_SrpB_YhiD_N"/>
</dbReference>
<dbReference type="PRINTS" id="PR01837">
    <property type="entry name" value="MGTCSAPBPROT"/>
</dbReference>
<evidence type="ECO:0000256" key="4">
    <source>
        <dbReference type="ARBA" id="ARBA00022692"/>
    </source>
</evidence>
<keyword evidence="3" id="KW-1003">Cell membrane</keyword>
<feature type="domain" description="MgtC/SapB/SrpB/YhiD N-terminal" evidence="8">
    <location>
        <begin position="13"/>
        <end position="145"/>
    </location>
</feature>
<feature type="transmembrane region" description="Helical" evidence="7">
    <location>
        <begin position="6"/>
        <end position="26"/>
    </location>
</feature>
<feature type="transmembrane region" description="Helical" evidence="7">
    <location>
        <begin position="106"/>
        <end position="139"/>
    </location>
</feature>
<evidence type="ECO:0000313" key="9">
    <source>
        <dbReference type="EMBL" id="ACT17962.1"/>
    </source>
</evidence>
<comment type="similarity">
    <text evidence="2">Belongs to the MgtC/SapB family.</text>
</comment>
<evidence type="ECO:0000256" key="2">
    <source>
        <dbReference type="ARBA" id="ARBA00009298"/>
    </source>
</evidence>
<dbReference type="InterPro" id="IPR003416">
    <property type="entry name" value="MgtC/SapB/SrpB/YhiD_fam"/>
</dbReference>
<evidence type="ECO:0000256" key="5">
    <source>
        <dbReference type="ARBA" id="ARBA00022989"/>
    </source>
</evidence>
<dbReference type="HOGENOM" id="CLU_079292_0_1_7"/>
<dbReference type="GO" id="GO:0005886">
    <property type="term" value="C:plasma membrane"/>
    <property type="evidence" value="ECO:0007669"/>
    <property type="project" value="UniProtKB-SubCell"/>
</dbReference>
<dbReference type="EMBL" id="CP001661">
    <property type="protein sequence ID" value="ACT17962.1"/>
    <property type="molecule type" value="Genomic_DNA"/>
</dbReference>
<evidence type="ECO:0000259" key="8">
    <source>
        <dbReference type="Pfam" id="PF02308"/>
    </source>
</evidence>
<protein>
    <submittedName>
        <fullName evidence="9">MgtC/SapB transporter</fullName>
    </submittedName>
</protein>
<comment type="subcellular location">
    <subcellularLocation>
        <location evidence="1">Cell membrane</location>
        <topology evidence="1">Multi-pass membrane protein</topology>
    </subcellularLocation>
</comment>
<dbReference type="STRING" id="443144.GM21_1909"/>